<proteinExistence type="inferred from homology"/>
<dbReference type="NCBIfam" id="TIGR00558">
    <property type="entry name" value="pdxH"/>
    <property type="match status" value="1"/>
</dbReference>
<dbReference type="HAMAP" id="MF_01629">
    <property type="entry name" value="PdxH"/>
    <property type="match status" value="1"/>
</dbReference>
<evidence type="ECO:0000256" key="14">
    <source>
        <dbReference type="ARBA" id="ARBA00073441"/>
    </source>
</evidence>
<dbReference type="InterPro" id="IPR019740">
    <property type="entry name" value="Pyridox_Oxase_CS"/>
</dbReference>
<dbReference type="PIRSF" id="PIRSF000190">
    <property type="entry name" value="Pyd_amn-ph_oxd"/>
    <property type="match status" value="1"/>
</dbReference>
<dbReference type="EC" id="1.4.3.5" evidence="7"/>
<evidence type="ECO:0000256" key="6">
    <source>
        <dbReference type="ARBA" id="ARBA00011738"/>
    </source>
</evidence>
<dbReference type="OrthoDB" id="303614at2759"/>
<dbReference type="InterPro" id="IPR019576">
    <property type="entry name" value="Pyridoxamine_oxidase_dimer_C"/>
</dbReference>
<dbReference type="AlphaFoldDB" id="A0A1I8IY42"/>
<evidence type="ECO:0000256" key="5">
    <source>
        <dbReference type="ARBA" id="ARBA00007301"/>
    </source>
</evidence>
<keyword evidence="8" id="KW-0285">Flavoprotein</keyword>
<evidence type="ECO:0000256" key="15">
    <source>
        <dbReference type="ARBA" id="ARBA00077914"/>
    </source>
</evidence>
<dbReference type="GO" id="GO:0008615">
    <property type="term" value="P:pyridoxine biosynthetic process"/>
    <property type="evidence" value="ECO:0007669"/>
    <property type="project" value="UniProtKB-KW"/>
</dbReference>
<comment type="cofactor">
    <cofactor evidence="1">
        <name>FMN</name>
        <dbReference type="ChEBI" id="CHEBI:58210"/>
    </cofactor>
</comment>
<dbReference type="Proteomes" id="UP000095280">
    <property type="component" value="Unplaced"/>
</dbReference>
<dbReference type="Gene3D" id="2.30.110.10">
    <property type="entry name" value="Electron Transport, Fmn-binding Protein, Chain A"/>
    <property type="match status" value="1"/>
</dbReference>
<keyword evidence="11" id="KW-0664">Pyridoxine biosynthesis</keyword>
<dbReference type="FunFam" id="2.30.110.10:FF:000020">
    <property type="entry name" value="PNPO isoform 11"/>
    <property type="match status" value="1"/>
</dbReference>
<dbReference type="WBParaSite" id="maker-uti_cns_0019261-snap-gene-0.1-mRNA-1">
    <property type="protein sequence ID" value="maker-uti_cns_0019261-snap-gene-0.1-mRNA-1"/>
    <property type="gene ID" value="maker-uti_cns_0019261-snap-gene-0.1"/>
</dbReference>
<dbReference type="NCBIfam" id="NF004231">
    <property type="entry name" value="PRK05679.1"/>
    <property type="match status" value="1"/>
</dbReference>
<accession>A0A1I8IY42</accession>
<keyword evidence="16" id="KW-1185">Reference proteome</keyword>
<dbReference type="SUPFAM" id="SSF50475">
    <property type="entry name" value="FMN-binding split barrel"/>
    <property type="match status" value="1"/>
</dbReference>
<comment type="catalytic activity">
    <reaction evidence="12">
        <text>pyridoxamine 5'-phosphate + O2 + H2O = pyridoxal 5'-phosphate + H2O2 + NH4(+)</text>
        <dbReference type="Rhea" id="RHEA:15817"/>
        <dbReference type="ChEBI" id="CHEBI:15377"/>
        <dbReference type="ChEBI" id="CHEBI:15379"/>
        <dbReference type="ChEBI" id="CHEBI:16240"/>
        <dbReference type="ChEBI" id="CHEBI:28938"/>
        <dbReference type="ChEBI" id="CHEBI:58451"/>
        <dbReference type="ChEBI" id="CHEBI:597326"/>
        <dbReference type="EC" id="1.4.3.5"/>
    </reaction>
    <physiologicalReaction direction="left-to-right" evidence="12">
        <dbReference type="Rhea" id="RHEA:15818"/>
    </physiologicalReaction>
</comment>
<reference evidence="17" key="1">
    <citation type="submission" date="2016-11" db="UniProtKB">
        <authorList>
            <consortium name="WormBaseParasite"/>
        </authorList>
    </citation>
    <scope>IDENTIFICATION</scope>
</reference>
<dbReference type="GO" id="GO:0010181">
    <property type="term" value="F:FMN binding"/>
    <property type="evidence" value="ECO:0007669"/>
    <property type="project" value="InterPro"/>
</dbReference>
<sequence>MDYGGNSGSDRAALEKMRRPYLEKHQVLDSSKLELQSPFELWKAWFDQASQVISEMGSPNEPNQMALATATRDGKPSLRYLLLKGHDETGFYFYTNYNSRKGKELADNPRATVCMYWPEVHRMVTIEGDVAKVDSQRSDAYFKSRPLDSQIGAAISSQSSVIASRQELESARRSLSERVTAEGAECIDRPEQWGGYRLRPDRFEFWQGQRDRLHDRLQFRRQADGAGWTCERLAP</sequence>
<comment type="pathway">
    <text evidence="3">Cofactor metabolism; pyridoxal 5'-phosphate salvage; pyridoxal 5'-phosphate from pyridoxamine 5'-phosphate: step 1/1.</text>
</comment>
<evidence type="ECO:0000256" key="9">
    <source>
        <dbReference type="ARBA" id="ARBA00022643"/>
    </source>
</evidence>
<evidence type="ECO:0000256" key="3">
    <source>
        <dbReference type="ARBA" id="ARBA00004738"/>
    </source>
</evidence>
<comment type="pathway">
    <text evidence="4">Cofactor metabolism; pyridoxal 5'-phosphate salvage; pyridoxal 5'-phosphate from pyridoxine 5'-phosphate: step 1/1.</text>
</comment>
<evidence type="ECO:0000313" key="16">
    <source>
        <dbReference type="Proteomes" id="UP000095280"/>
    </source>
</evidence>
<dbReference type="Pfam" id="PF10590">
    <property type="entry name" value="PNP_phzG_C"/>
    <property type="match status" value="1"/>
</dbReference>
<dbReference type="UniPathway" id="UPA01068">
    <property type="reaction ID" value="UER00304"/>
</dbReference>
<comment type="catalytic activity">
    <reaction evidence="13">
        <text>pyridoxine 5'-phosphate + O2 = pyridoxal 5'-phosphate + H2O2</text>
        <dbReference type="Rhea" id="RHEA:15149"/>
        <dbReference type="ChEBI" id="CHEBI:15379"/>
        <dbReference type="ChEBI" id="CHEBI:16240"/>
        <dbReference type="ChEBI" id="CHEBI:58589"/>
        <dbReference type="ChEBI" id="CHEBI:597326"/>
        <dbReference type="EC" id="1.4.3.5"/>
    </reaction>
    <physiologicalReaction direction="left-to-right" evidence="13">
        <dbReference type="Rhea" id="RHEA:15150"/>
    </physiologicalReaction>
</comment>
<dbReference type="Pfam" id="PF01243">
    <property type="entry name" value="PNPOx_N"/>
    <property type="match status" value="1"/>
</dbReference>
<dbReference type="InterPro" id="IPR000659">
    <property type="entry name" value="Pyridox_Oxase"/>
</dbReference>
<keyword evidence="10" id="KW-0560">Oxidoreductase</keyword>
<evidence type="ECO:0000256" key="10">
    <source>
        <dbReference type="ARBA" id="ARBA00023002"/>
    </source>
</evidence>
<name>A0A1I8IY42_9PLAT</name>
<comment type="similarity">
    <text evidence="5">Belongs to the pyridoxamine 5'-phosphate oxidase family.</text>
</comment>
<evidence type="ECO:0000256" key="7">
    <source>
        <dbReference type="ARBA" id="ARBA00012801"/>
    </source>
</evidence>
<evidence type="ECO:0000256" key="13">
    <source>
        <dbReference type="ARBA" id="ARBA00052947"/>
    </source>
</evidence>
<dbReference type="STRING" id="282301.A0A1I8IY42"/>
<dbReference type="PANTHER" id="PTHR10851:SF0">
    <property type="entry name" value="PYRIDOXINE-5'-PHOSPHATE OXIDASE"/>
    <property type="match status" value="1"/>
</dbReference>
<evidence type="ECO:0000256" key="2">
    <source>
        <dbReference type="ARBA" id="ARBA00003691"/>
    </source>
</evidence>
<evidence type="ECO:0000256" key="11">
    <source>
        <dbReference type="ARBA" id="ARBA00023096"/>
    </source>
</evidence>
<protein>
    <recommendedName>
        <fullName evidence="14">Pyridoxine-5'-phosphate oxidase</fullName>
        <ecNumber evidence="7">1.4.3.5</ecNumber>
    </recommendedName>
    <alternativeName>
        <fullName evidence="15">Pyridoxamine-phosphate oxidase</fullName>
    </alternativeName>
</protein>
<keyword evidence="9" id="KW-0288">FMN</keyword>
<evidence type="ECO:0000256" key="4">
    <source>
        <dbReference type="ARBA" id="ARBA00005037"/>
    </source>
</evidence>
<dbReference type="InterPro" id="IPR011576">
    <property type="entry name" value="Pyridox_Oxase_N"/>
</dbReference>
<dbReference type="PANTHER" id="PTHR10851">
    <property type="entry name" value="PYRIDOXINE-5-PHOSPHATE OXIDASE"/>
    <property type="match status" value="1"/>
</dbReference>
<evidence type="ECO:0000256" key="12">
    <source>
        <dbReference type="ARBA" id="ARBA00050530"/>
    </source>
</evidence>
<dbReference type="PROSITE" id="PS01064">
    <property type="entry name" value="PYRIDOX_OXIDASE"/>
    <property type="match status" value="1"/>
</dbReference>
<dbReference type="InterPro" id="IPR012349">
    <property type="entry name" value="Split_barrel_FMN-bd"/>
</dbReference>
<dbReference type="GO" id="GO:0004733">
    <property type="term" value="F:pyridoxamine phosphate oxidase activity"/>
    <property type="evidence" value="ECO:0007669"/>
    <property type="project" value="UniProtKB-EC"/>
</dbReference>
<evidence type="ECO:0000313" key="17">
    <source>
        <dbReference type="WBParaSite" id="maker-uti_cns_0019261-snap-gene-0.1-mRNA-1"/>
    </source>
</evidence>
<organism evidence="16 17">
    <name type="scientific">Macrostomum lignano</name>
    <dbReference type="NCBI Taxonomy" id="282301"/>
    <lineage>
        <taxon>Eukaryota</taxon>
        <taxon>Metazoa</taxon>
        <taxon>Spiralia</taxon>
        <taxon>Lophotrochozoa</taxon>
        <taxon>Platyhelminthes</taxon>
        <taxon>Rhabditophora</taxon>
        <taxon>Macrostomorpha</taxon>
        <taxon>Macrostomida</taxon>
        <taxon>Macrostomidae</taxon>
        <taxon>Macrostomum</taxon>
    </lineage>
</organism>
<evidence type="ECO:0000256" key="8">
    <source>
        <dbReference type="ARBA" id="ARBA00022630"/>
    </source>
</evidence>
<evidence type="ECO:0000256" key="1">
    <source>
        <dbReference type="ARBA" id="ARBA00001917"/>
    </source>
</evidence>
<comment type="function">
    <text evidence="2">Catalyzes the oxidation of either pyridoxine 5'-phosphate (PNP) or pyridoxamine 5'-phosphate (PMP) into pyridoxal 5'-phosphate (PLP).</text>
</comment>
<comment type="subunit">
    <text evidence="6">Homodimer.</text>
</comment>